<reference evidence="1 2" key="1">
    <citation type="submission" date="2017-05" db="EMBL/GenBank/DDBJ databases">
        <title>Host range expansion of the Methanosphaera genus to humans and monogastric animals involves recent and extensive reduction in genome content.</title>
        <authorList>
            <person name="Hoedt E.C."/>
            <person name="Volmer J.G."/>
            <person name="Parks D.H."/>
            <person name="Rosewarne C.P."/>
            <person name="Denman S.E."/>
            <person name="Mcsweeney C.S."/>
            <person name="O Cuiv P."/>
            <person name="Hugenholtz P."/>
            <person name="Tyson G.W."/>
            <person name="Morrison M."/>
        </authorList>
    </citation>
    <scope>NUCLEOTIDE SEQUENCE [LARGE SCALE GENOMIC DNA]</scope>
    <source>
        <strain evidence="1 2">PA5</strain>
    </source>
</reference>
<dbReference type="SUPFAM" id="SSF56281">
    <property type="entry name" value="Metallo-hydrolase/oxidoreductase"/>
    <property type="match status" value="1"/>
</dbReference>
<dbReference type="EMBL" id="NGJK01000047">
    <property type="protein sequence ID" value="RAP03065.1"/>
    <property type="molecule type" value="Genomic_DNA"/>
</dbReference>
<dbReference type="PANTHER" id="PTHR43694">
    <property type="entry name" value="RIBONUCLEASE J"/>
    <property type="match status" value="1"/>
</dbReference>
<feature type="non-terminal residue" evidence="1">
    <location>
        <position position="76"/>
    </location>
</feature>
<comment type="caution">
    <text evidence="1">The sequence shown here is derived from an EMBL/GenBank/DDBJ whole genome shotgun (WGS) entry which is preliminary data.</text>
</comment>
<dbReference type="AlphaFoldDB" id="A0A328Q4A4"/>
<gene>
    <name evidence="1" type="ORF">CA615_04240</name>
</gene>
<sequence length="76" mass="8694">ITAALHTPEGAIIYANDFKFDNHQMVSPPPDYRRFRELGKKGVKVAIMDTTNIKEKQQSKTHSEKIARDLLKDVLK</sequence>
<evidence type="ECO:0000313" key="2">
    <source>
        <dbReference type="Proteomes" id="UP000248557"/>
    </source>
</evidence>
<dbReference type="Gene3D" id="3.60.15.10">
    <property type="entry name" value="Ribonuclease Z/Hydroxyacylglutathione hydrolase-like"/>
    <property type="match status" value="1"/>
</dbReference>
<dbReference type="InterPro" id="IPR036866">
    <property type="entry name" value="RibonucZ/Hydroxyglut_hydro"/>
</dbReference>
<protein>
    <recommendedName>
        <fullName evidence="3">MBL fold metallo-hydrolase</fullName>
    </recommendedName>
</protein>
<evidence type="ECO:0008006" key="3">
    <source>
        <dbReference type="Google" id="ProtNLM"/>
    </source>
</evidence>
<accession>A0A328Q4A4</accession>
<proteinExistence type="predicted"/>
<dbReference type="Proteomes" id="UP000248557">
    <property type="component" value="Unassembled WGS sequence"/>
</dbReference>
<organism evidence="1 2">
    <name type="scientific">Methanosphaera stadtmanae</name>
    <dbReference type="NCBI Taxonomy" id="2317"/>
    <lineage>
        <taxon>Archaea</taxon>
        <taxon>Methanobacteriati</taxon>
        <taxon>Methanobacteriota</taxon>
        <taxon>Methanomada group</taxon>
        <taxon>Methanobacteria</taxon>
        <taxon>Methanobacteriales</taxon>
        <taxon>Methanobacteriaceae</taxon>
        <taxon>Methanosphaera</taxon>
    </lineage>
</organism>
<name>A0A328Q4A4_9EURY</name>
<dbReference type="PANTHER" id="PTHR43694:SF1">
    <property type="entry name" value="RIBONUCLEASE J"/>
    <property type="match status" value="1"/>
</dbReference>
<feature type="non-terminal residue" evidence="1">
    <location>
        <position position="1"/>
    </location>
</feature>
<evidence type="ECO:0000313" key="1">
    <source>
        <dbReference type="EMBL" id="RAP03065.1"/>
    </source>
</evidence>